<dbReference type="HOGENOM" id="CLU_021542_0_0_1"/>
<name>U9TT88_RHIID</name>
<feature type="domain" description="TLDc" evidence="1">
    <location>
        <begin position="197"/>
        <end position="379"/>
    </location>
</feature>
<dbReference type="Pfam" id="PF07534">
    <property type="entry name" value="TLD"/>
    <property type="match status" value="1"/>
</dbReference>
<proteinExistence type="predicted"/>
<accession>U9TT88</accession>
<evidence type="ECO:0000313" key="2">
    <source>
        <dbReference type="EMBL" id="ESA10647.1"/>
    </source>
</evidence>
<dbReference type="eggNOG" id="ENOG502RXJF">
    <property type="taxonomic scope" value="Eukaryota"/>
</dbReference>
<dbReference type="InterPro" id="IPR011705">
    <property type="entry name" value="BACK"/>
</dbReference>
<dbReference type="InterPro" id="IPR006571">
    <property type="entry name" value="TLDc_dom"/>
</dbReference>
<protein>
    <recommendedName>
        <fullName evidence="1">TLDc domain-containing protein</fullName>
    </recommendedName>
</protein>
<dbReference type="Gene3D" id="1.25.40.420">
    <property type="match status" value="1"/>
</dbReference>
<gene>
    <name evidence="2" type="ORF">GLOINDRAFT_29211</name>
</gene>
<evidence type="ECO:0000259" key="1">
    <source>
        <dbReference type="PROSITE" id="PS51886"/>
    </source>
</evidence>
<dbReference type="EMBL" id="KI286878">
    <property type="protein sequence ID" value="ESA10647.1"/>
    <property type="molecule type" value="Genomic_DNA"/>
</dbReference>
<sequence>EPSEILKILVAANQLLLQELVDYLQEYLIENKSEWTENYFELIHRTSFQSHSLLKLQNFCTDCMSKSPQSFDFTSLPEKSLVSLIKRDDLQMEEVEVLENVLKWGLEKHPTLLSDPATWTDDDFKMMKNTLQHYLPLVRFFCLSSKDFYRKVHPYKKIIKPQLYEDLLISYLEPDNQLNDDILLPRYKIIDGIIDSRIINLNIASLISSWIDKINLKSKFDYIRKLYLPYEFKLLLRGTRDGFTPKKFHKLCDNIPHTVIFIKIKGTEEIIGGYNPLEWVTHVNCKWGKTKDSFIFSFKSKNDYFKDPILSHVKDMKYAIFSHTLYGPTFDDDINIRVDVNDNSKAYNYCRCKQESYEKKIRDKEDNFLIEDYEVFQIIKKNTN</sequence>
<dbReference type="AlphaFoldDB" id="U9TT88"/>
<dbReference type="PROSITE" id="PS51886">
    <property type="entry name" value="TLDC"/>
    <property type="match status" value="1"/>
</dbReference>
<reference evidence="2" key="1">
    <citation type="submission" date="2013-07" db="EMBL/GenBank/DDBJ databases">
        <title>The genome of an arbuscular mycorrhizal fungus provides insights into the evolution of the oldest plant symbiosis.</title>
        <authorList>
            <consortium name="DOE Joint Genome Institute"/>
            <person name="Tisserant E."/>
            <person name="Malbreil M."/>
            <person name="Kuo A."/>
            <person name="Kohler A."/>
            <person name="Symeonidi A."/>
            <person name="Balestrini R."/>
            <person name="Charron P."/>
            <person name="Duensing N."/>
            <person name="Frei-dit-Frey N."/>
            <person name="Gianinazzi-Pearson V."/>
            <person name="Gilbert B."/>
            <person name="Handa Y."/>
            <person name="Hijri M."/>
            <person name="Kaul R."/>
            <person name="Kawaguchi M."/>
            <person name="Krajinski F."/>
            <person name="Lammers P."/>
            <person name="Lapierre D."/>
            <person name="Masclaux F.G."/>
            <person name="Murat C."/>
            <person name="Morin E."/>
            <person name="Ndikumana S."/>
            <person name="Pagni M."/>
            <person name="Petitpierre D."/>
            <person name="Requena N."/>
            <person name="Rosikiewicz P."/>
            <person name="Riley R."/>
            <person name="Saito K."/>
            <person name="San Clemente H."/>
            <person name="Shapiro H."/>
            <person name="van Tuinen D."/>
            <person name="Becard G."/>
            <person name="Bonfante P."/>
            <person name="Paszkowski U."/>
            <person name="Shachar-Hill Y."/>
            <person name="Young J.P."/>
            <person name="Sanders I.R."/>
            <person name="Henrissat B."/>
            <person name="Rensing S.A."/>
            <person name="Grigoriev I.V."/>
            <person name="Corradi N."/>
            <person name="Roux C."/>
            <person name="Martin F."/>
        </authorList>
    </citation>
    <scope>NUCLEOTIDE SEQUENCE</scope>
    <source>
        <strain evidence="2">DAOM 197198</strain>
    </source>
</reference>
<feature type="non-terminal residue" evidence="2">
    <location>
        <position position="1"/>
    </location>
</feature>
<organism evidence="2">
    <name type="scientific">Rhizophagus irregularis (strain DAOM 181602 / DAOM 197198 / MUCL 43194)</name>
    <name type="common">Arbuscular mycorrhizal fungus</name>
    <name type="synonym">Glomus intraradices</name>
    <dbReference type="NCBI Taxonomy" id="747089"/>
    <lineage>
        <taxon>Eukaryota</taxon>
        <taxon>Fungi</taxon>
        <taxon>Fungi incertae sedis</taxon>
        <taxon>Mucoromycota</taxon>
        <taxon>Glomeromycotina</taxon>
        <taxon>Glomeromycetes</taxon>
        <taxon>Glomerales</taxon>
        <taxon>Glomeraceae</taxon>
        <taxon>Rhizophagus</taxon>
    </lineage>
</organism>
<dbReference type="Pfam" id="PF07707">
    <property type="entry name" value="BACK"/>
    <property type="match status" value="1"/>
</dbReference>